<feature type="transmembrane region" description="Helical" evidence="1">
    <location>
        <begin position="12"/>
        <end position="31"/>
    </location>
</feature>
<organism evidence="2 3">
    <name type="scientific">Clostridium kluyveri (strain ATCC 8527 / DSM 555 / NBRC 12016 / NCIMB 10680 / K1)</name>
    <dbReference type="NCBI Taxonomy" id="431943"/>
    <lineage>
        <taxon>Bacteria</taxon>
        <taxon>Bacillati</taxon>
        <taxon>Bacillota</taxon>
        <taxon>Clostridia</taxon>
        <taxon>Eubacteriales</taxon>
        <taxon>Clostridiaceae</taxon>
        <taxon>Clostridium</taxon>
    </lineage>
</organism>
<dbReference type="STRING" id="431943.CKL_2518"/>
<dbReference type="Gene3D" id="2.60.320.10">
    <property type="entry name" value="N-utilization substance G protein NusG, insert domain"/>
    <property type="match status" value="1"/>
</dbReference>
<dbReference type="AlphaFoldDB" id="A5N084"/>
<dbReference type="Proteomes" id="UP000002411">
    <property type="component" value="Chromosome"/>
</dbReference>
<dbReference type="Pfam" id="PF07009">
    <property type="entry name" value="NusG_II"/>
    <property type="match status" value="1"/>
</dbReference>
<evidence type="ECO:0000313" key="3">
    <source>
        <dbReference type="Proteomes" id="UP000002411"/>
    </source>
</evidence>
<keyword evidence="3" id="KW-1185">Reference proteome</keyword>
<reference evidence="2 3" key="1">
    <citation type="journal article" date="2008" name="Proc. Natl. Acad. Sci. U.S.A.">
        <title>The genome of Clostridium kluyveri, a strict anaerobe with unique metabolic features.</title>
        <authorList>
            <person name="Seedorf H."/>
            <person name="Fricke W.F."/>
            <person name="Veith B."/>
            <person name="Brueggemann H."/>
            <person name="Liesegang H."/>
            <person name="Strittmatter A."/>
            <person name="Miethke M."/>
            <person name="Buckel W."/>
            <person name="Hinderberger J."/>
            <person name="Li F."/>
            <person name="Hagemeier C."/>
            <person name="Thauer R.K."/>
            <person name="Gottschalk G."/>
        </authorList>
    </citation>
    <scope>NUCLEOTIDE SEQUENCE [LARGE SCALE GENOMIC DNA]</scope>
    <source>
        <strain evidence="3">ATCC 8527 / DSM 555 / NCIMB 10680</strain>
    </source>
</reference>
<keyword evidence="1" id="KW-0812">Transmembrane</keyword>
<protein>
    <submittedName>
        <fullName evidence="2">Uncharacterized protein</fullName>
    </submittedName>
</protein>
<keyword evidence="1" id="KW-0472">Membrane</keyword>
<gene>
    <name evidence="2" type="ordered locus">CKL_2518</name>
</gene>
<dbReference type="eggNOG" id="COG5341">
    <property type="taxonomic scope" value="Bacteria"/>
</dbReference>
<dbReference type="RefSeq" id="WP_012102864.1">
    <property type="nucleotide sequence ID" value="NC_009706.1"/>
</dbReference>
<keyword evidence="1" id="KW-1133">Transmembrane helix</keyword>
<name>A5N084_CLOK5</name>
<evidence type="ECO:0000256" key="1">
    <source>
        <dbReference type="SAM" id="Phobius"/>
    </source>
</evidence>
<accession>A5N084</accession>
<dbReference type="InterPro" id="IPR038690">
    <property type="entry name" value="NusG_2_sf"/>
</dbReference>
<evidence type="ECO:0000313" key="2">
    <source>
        <dbReference type="EMBL" id="EDK34530.1"/>
    </source>
</evidence>
<dbReference type="KEGG" id="ckl:CKL_2518"/>
<proteinExistence type="predicted"/>
<sequence length="135" mass="15635">MKSLTKLNKVFYGIFIFIIIISVFSIYVMNYTEKNTGNKEKIIVKVQGKIVKDLPLNKDNKSKVYKFNFNNNYGYIETKNGKVRMLEMDRKICPKEVCSDTGWISKKYQIIVCMPNKITVNIDSNKEDTLDAISS</sequence>
<dbReference type="CDD" id="cd09846">
    <property type="entry name" value="DUF1312"/>
    <property type="match status" value="1"/>
</dbReference>
<dbReference type="HOGENOM" id="CLU_130936_1_1_9"/>
<dbReference type="EMBL" id="CP000673">
    <property type="protein sequence ID" value="EDK34530.1"/>
    <property type="molecule type" value="Genomic_DNA"/>
</dbReference>